<dbReference type="AlphaFoldDB" id="M8CDX8"/>
<reference evidence="2" key="1">
    <citation type="submission" date="2015-06" db="UniProtKB">
        <authorList>
            <consortium name="EnsemblPlants"/>
        </authorList>
    </citation>
    <scope>IDENTIFICATION</scope>
</reference>
<proteinExistence type="predicted"/>
<accession>M8CDX8</accession>
<evidence type="ECO:0000259" key="1">
    <source>
        <dbReference type="Pfam" id="PF24758"/>
    </source>
</evidence>
<dbReference type="InterPro" id="IPR055411">
    <property type="entry name" value="LRR_FXL15/At3g58940/PEG3-like"/>
</dbReference>
<sequence>MESRHMDFIISKSPVLEILCIQANLLMDRLTLVSRSIRVNYSLLVMESAGMMKMATELN</sequence>
<dbReference type="EnsemblPlants" id="EMT25322">
    <property type="protein sequence ID" value="EMT25322"/>
    <property type="gene ID" value="F775_44098"/>
</dbReference>
<evidence type="ECO:0000313" key="2">
    <source>
        <dbReference type="EnsemblPlants" id="EMT25322"/>
    </source>
</evidence>
<dbReference type="Pfam" id="PF24758">
    <property type="entry name" value="LRR_At5g56370"/>
    <property type="match status" value="1"/>
</dbReference>
<organism evidence="2">
    <name type="scientific">Aegilops tauschii</name>
    <name type="common">Tausch's goatgrass</name>
    <name type="synonym">Aegilops squarrosa</name>
    <dbReference type="NCBI Taxonomy" id="37682"/>
    <lineage>
        <taxon>Eukaryota</taxon>
        <taxon>Viridiplantae</taxon>
        <taxon>Streptophyta</taxon>
        <taxon>Embryophyta</taxon>
        <taxon>Tracheophyta</taxon>
        <taxon>Spermatophyta</taxon>
        <taxon>Magnoliopsida</taxon>
        <taxon>Liliopsida</taxon>
        <taxon>Poales</taxon>
        <taxon>Poaceae</taxon>
        <taxon>BOP clade</taxon>
        <taxon>Pooideae</taxon>
        <taxon>Triticodae</taxon>
        <taxon>Triticeae</taxon>
        <taxon>Triticinae</taxon>
        <taxon>Aegilops</taxon>
    </lineage>
</organism>
<feature type="domain" description="F-box/LRR-repeat protein 15/At3g58940/PEG3-like LRR" evidence="1">
    <location>
        <begin position="1"/>
        <end position="40"/>
    </location>
</feature>
<name>M8CDX8_AEGTA</name>
<protein>
    <recommendedName>
        <fullName evidence="1">F-box/LRR-repeat protein 15/At3g58940/PEG3-like LRR domain-containing protein</fullName>
    </recommendedName>
</protein>